<name>A0A242A6J9_9ENTE</name>
<keyword evidence="1" id="KW-0812">Transmembrane</keyword>
<evidence type="ECO:0000313" key="2">
    <source>
        <dbReference type="EMBL" id="OTN76666.1"/>
    </source>
</evidence>
<proteinExistence type="predicted"/>
<feature type="transmembrane region" description="Helical" evidence="1">
    <location>
        <begin position="32"/>
        <end position="53"/>
    </location>
</feature>
<dbReference type="AlphaFoldDB" id="A0A242A6J9"/>
<evidence type="ECO:0000256" key="1">
    <source>
        <dbReference type="SAM" id="Phobius"/>
    </source>
</evidence>
<feature type="transmembrane region" description="Helical" evidence="1">
    <location>
        <begin position="74"/>
        <end position="97"/>
    </location>
</feature>
<protein>
    <submittedName>
        <fullName evidence="2">Uncharacterized protein</fullName>
    </submittedName>
</protein>
<accession>A0A242A6J9</accession>
<comment type="caution">
    <text evidence="2">The sequence shown here is derived from an EMBL/GenBank/DDBJ whole genome shotgun (WGS) entry which is preliminary data.</text>
</comment>
<feature type="transmembrane region" description="Helical" evidence="1">
    <location>
        <begin position="103"/>
        <end position="126"/>
    </location>
</feature>
<organism evidence="2 3">
    <name type="scientific">Candidatus Enterococcus testudinis</name>
    <dbReference type="NCBI Taxonomy" id="1834191"/>
    <lineage>
        <taxon>Bacteria</taxon>
        <taxon>Bacillati</taxon>
        <taxon>Bacillota</taxon>
        <taxon>Bacilli</taxon>
        <taxon>Lactobacillales</taxon>
        <taxon>Enterococcaceae</taxon>
        <taxon>Enterococcus</taxon>
    </lineage>
</organism>
<dbReference type="STRING" id="1834191.A5886_001744"/>
<sequence>MNIVQVFKIFLLNLYTILLIAMFLSVKEQRLTFLSIIFFIVLNISISALITLANKKVLQIKYIVGLSRRKIMNYLYWIDGLSIVASLTLVGGCIVLFRMPREILLYLGYTTIIVFVLKAIVMKIIVGRFL</sequence>
<gene>
    <name evidence="2" type="ORF">A5886_001744</name>
</gene>
<keyword evidence="1" id="KW-1133">Transmembrane helix</keyword>
<reference evidence="2 3" key="1">
    <citation type="submission" date="2017-05" db="EMBL/GenBank/DDBJ databases">
        <title>The Genome Sequence of Enterococcus sp. 8G7_MSG3316.</title>
        <authorList>
            <consortium name="The Broad Institute Genomics Platform"/>
            <consortium name="The Broad Institute Genomic Center for Infectious Diseases"/>
            <person name="Earl A."/>
            <person name="Manson A."/>
            <person name="Schwartman J."/>
            <person name="Gilmore M."/>
            <person name="Abouelleil A."/>
            <person name="Cao P."/>
            <person name="Chapman S."/>
            <person name="Cusick C."/>
            <person name="Shea T."/>
            <person name="Young S."/>
            <person name="Neafsey D."/>
            <person name="Nusbaum C."/>
            <person name="Birren B."/>
        </authorList>
    </citation>
    <scope>NUCLEOTIDE SEQUENCE [LARGE SCALE GENOMIC DNA]</scope>
    <source>
        <strain evidence="2 3">8G7_MSG3316</strain>
    </source>
</reference>
<feature type="transmembrane region" description="Helical" evidence="1">
    <location>
        <begin position="7"/>
        <end position="26"/>
    </location>
</feature>
<dbReference type="RefSeq" id="WP_086274598.1">
    <property type="nucleotide sequence ID" value="NZ_NGKU01000001.1"/>
</dbReference>
<evidence type="ECO:0000313" key="3">
    <source>
        <dbReference type="Proteomes" id="UP000195043"/>
    </source>
</evidence>
<dbReference type="Proteomes" id="UP000195043">
    <property type="component" value="Unassembled WGS sequence"/>
</dbReference>
<keyword evidence="1" id="KW-0472">Membrane</keyword>
<dbReference type="EMBL" id="NGKU01000001">
    <property type="protein sequence ID" value="OTN76666.1"/>
    <property type="molecule type" value="Genomic_DNA"/>
</dbReference>
<keyword evidence="3" id="KW-1185">Reference proteome</keyword>